<dbReference type="AlphaFoldDB" id="W7ICL4"/>
<organism evidence="3 4">
    <name type="scientific">Drechslerella stenobrocha 248</name>
    <dbReference type="NCBI Taxonomy" id="1043628"/>
    <lineage>
        <taxon>Eukaryota</taxon>
        <taxon>Fungi</taxon>
        <taxon>Dikarya</taxon>
        <taxon>Ascomycota</taxon>
        <taxon>Pezizomycotina</taxon>
        <taxon>Orbiliomycetes</taxon>
        <taxon>Orbiliales</taxon>
        <taxon>Orbiliaceae</taxon>
        <taxon>Drechslerella</taxon>
    </lineage>
</organism>
<protein>
    <recommendedName>
        <fullName evidence="2">DUF6699 domain-containing protein</fullName>
    </recommendedName>
</protein>
<dbReference type="EMBL" id="KI966414">
    <property type="protein sequence ID" value="EWC46865.1"/>
    <property type="molecule type" value="Genomic_DNA"/>
</dbReference>
<name>W7ICL4_9PEZI</name>
<keyword evidence="4" id="KW-1185">Reference proteome</keyword>
<dbReference type="InterPro" id="IPR046522">
    <property type="entry name" value="DUF6699"/>
</dbReference>
<feature type="region of interest" description="Disordered" evidence="1">
    <location>
        <begin position="134"/>
        <end position="153"/>
    </location>
</feature>
<reference evidence="3 4" key="1">
    <citation type="submission" date="2013-05" db="EMBL/GenBank/DDBJ databases">
        <title>Drechslerella stenobrocha genome reveals carnivorous origination and mechanical trapping mechanism of predatory fungi.</title>
        <authorList>
            <person name="Liu X."/>
            <person name="Zhang W."/>
            <person name="Liu K."/>
        </authorList>
    </citation>
    <scope>NUCLEOTIDE SEQUENCE [LARGE SCALE GENOMIC DNA]</scope>
    <source>
        <strain evidence="3 4">248</strain>
    </source>
</reference>
<sequence length="153" mass="16590">MATSPVETRGHRRASSSASGVLGATDLTEDHVLNLPKEAAKIGWKINTASSTLQEPDLLKKHLTTPPMKKIDLQLPTGLTITARNLKGVTFKDALDAIHKQYKKRADDELPEPYLAGFWHDEEDKGKAILRVALGANGPPTSSKKKGKGADKE</sequence>
<proteinExistence type="predicted"/>
<evidence type="ECO:0000313" key="3">
    <source>
        <dbReference type="EMBL" id="EWC46865.1"/>
    </source>
</evidence>
<evidence type="ECO:0000256" key="1">
    <source>
        <dbReference type="SAM" id="MobiDB-lite"/>
    </source>
</evidence>
<accession>W7ICL4</accession>
<feature type="domain" description="DUF6699" evidence="2">
    <location>
        <begin position="54"/>
        <end position="109"/>
    </location>
</feature>
<dbReference type="Pfam" id="PF20415">
    <property type="entry name" value="DUF6699"/>
    <property type="match status" value="1"/>
</dbReference>
<feature type="region of interest" description="Disordered" evidence="1">
    <location>
        <begin position="1"/>
        <end position="21"/>
    </location>
</feature>
<evidence type="ECO:0000313" key="4">
    <source>
        <dbReference type="Proteomes" id="UP000024837"/>
    </source>
</evidence>
<dbReference type="Proteomes" id="UP000024837">
    <property type="component" value="Unassembled WGS sequence"/>
</dbReference>
<dbReference type="HOGENOM" id="CLU_078844_1_0_1"/>
<gene>
    <name evidence="3" type="ORF">DRE_03877</name>
</gene>
<dbReference type="OrthoDB" id="5363135at2759"/>
<evidence type="ECO:0000259" key="2">
    <source>
        <dbReference type="Pfam" id="PF20415"/>
    </source>
</evidence>